<protein>
    <submittedName>
        <fullName evidence="2">Aldehyde oxidase and xanthine dehydrogenase</fullName>
    </submittedName>
</protein>
<reference evidence="2 3" key="1">
    <citation type="journal article" date="2012" name="J. Bacteriol.">
        <title>Complete Genome Sequence of Mycobacterium fortuitum subsp. fortuitum Type Strain DSM46621.</title>
        <authorList>
            <person name="Ho Y.S."/>
            <person name="Adroub S.A."/>
            <person name="Aleisa F."/>
            <person name="Mahmood H."/>
            <person name="Othoum G."/>
            <person name="Rashid F."/>
            <person name="Zaher M."/>
            <person name="Ali S."/>
            <person name="Bitter W."/>
            <person name="Pain A."/>
            <person name="Abdallah A.M."/>
        </authorList>
    </citation>
    <scope>NUCLEOTIDE SEQUENCE [LARGE SCALE GENOMIC DNA]</scope>
    <source>
        <strain evidence="3">DSM46621</strain>
    </source>
</reference>
<comment type="caution">
    <text evidence="2">The sequence shown here is derived from an EMBL/GenBank/DDBJ whole genome shotgun (WGS) entry which is preliminary data.</text>
</comment>
<sequence>MGEPVSRVEGVDKVTGRARYTADVVIPGLLHAVLVQTQIPHGHVIEQSLRHTADRVSRAPGVLHVLTPMNCPALQQLPRELTFDLPLERR</sequence>
<proteinExistence type="predicted"/>
<dbReference type="SUPFAM" id="SSF54665">
    <property type="entry name" value="CO dehydrogenase molybdoprotein N-domain-like"/>
    <property type="match status" value="1"/>
</dbReference>
<dbReference type="EMBL" id="ALQB01000309">
    <property type="protein sequence ID" value="EJZ04229.1"/>
    <property type="molecule type" value="Genomic_DNA"/>
</dbReference>
<dbReference type="InterPro" id="IPR036856">
    <property type="entry name" value="Ald_Oxase/Xan_DH_a/b_sf"/>
</dbReference>
<dbReference type="HOGENOM" id="CLU_2445945_0_0_11"/>
<evidence type="ECO:0000313" key="2">
    <source>
        <dbReference type="EMBL" id="EJZ04229.1"/>
    </source>
</evidence>
<evidence type="ECO:0000259" key="1">
    <source>
        <dbReference type="SMART" id="SM01008"/>
    </source>
</evidence>
<accession>K0UZQ4</accession>
<evidence type="ECO:0000313" key="3">
    <source>
        <dbReference type="Proteomes" id="UP000006043"/>
    </source>
</evidence>
<dbReference type="SMART" id="SM01008">
    <property type="entry name" value="Ald_Xan_dh_C"/>
    <property type="match status" value="1"/>
</dbReference>
<dbReference type="Proteomes" id="UP000006043">
    <property type="component" value="Unassembled WGS sequence"/>
</dbReference>
<dbReference type="Gene3D" id="3.90.1170.50">
    <property type="entry name" value="Aldehyde oxidase/xanthine dehydrogenase, a/b hammerhead"/>
    <property type="match status" value="1"/>
</dbReference>
<gene>
    <name evidence="2" type="ORF">MFORT_31366</name>
</gene>
<feature type="domain" description="Aldehyde oxidase/xanthine dehydrogenase a/b hammerhead" evidence="1">
    <location>
        <begin position="15"/>
        <end position="86"/>
    </location>
</feature>
<organism evidence="2 3">
    <name type="scientific">Mycolicibacterium fortuitum subsp. fortuitum DSM 46621 = ATCC 6841 = JCM 6387</name>
    <dbReference type="NCBI Taxonomy" id="1214102"/>
    <lineage>
        <taxon>Bacteria</taxon>
        <taxon>Bacillati</taxon>
        <taxon>Actinomycetota</taxon>
        <taxon>Actinomycetes</taxon>
        <taxon>Mycobacteriales</taxon>
        <taxon>Mycobacteriaceae</taxon>
        <taxon>Mycolicibacterium</taxon>
    </lineage>
</organism>
<feature type="non-terminal residue" evidence="2">
    <location>
        <position position="90"/>
    </location>
</feature>
<dbReference type="AlphaFoldDB" id="K0UZQ4"/>
<name>K0UZQ4_MYCFO</name>
<dbReference type="InterPro" id="IPR000674">
    <property type="entry name" value="Ald_Oxase/Xan_DH_a/b"/>
</dbReference>